<reference evidence="2 3" key="1">
    <citation type="journal article" date="2017" name="ISME J.">
        <title>Energy and carbon metabolisms in a deep terrestrial subsurface fluid microbial community.</title>
        <authorList>
            <person name="Momper L."/>
            <person name="Jungbluth S.P."/>
            <person name="Lee M.D."/>
            <person name="Amend J.P."/>
        </authorList>
    </citation>
    <scope>NUCLEOTIDE SEQUENCE [LARGE SCALE GENOMIC DNA]</scope>
    <source>
        <strain evidence="2">SURF_26</strain>
    </source>
</reference>
<organism evidence="2 3">
    <name type="scientific">Candidatus Auribacter fodinae</name>
    <dbReference type="NCBI Taxonomy" id="2093366"/>
    <lineage>
        <taxon>Bacteria</taxon>
        <taxon>Pseudomonadati</taxon>
        <taxon>Candidatus Auribacterota</taxon>
        <taxon>Candidatus Auribacteria</taxon>
        <taxon>Candidatus Auribacterales</taxon>
        <taxon>Candidatus Auribacteraceae</taxon>
        <taxon>Candidatus Auribacter</taxon>
    </lineage>
</organism>
<dbReference type="AlphaFoldDB" id="A0A3A4QYT9"/>
<comment type="caution">
    <text evidence="2">The sequence shown here is derived from an EMBL/GenBank/DDBJ whole genome shotgun (WGS) entry which is preliminary data.</text>
</comment>
<dbReference type="Proteomes" id="UP000266426">
    <property type="component" value="Unassembled WGS sequence"/>
</dbReference>
<protein>
    <recommendedName>
        <fullName evidence="1">Replication-associated protein ORF2/G2P domain-containing protein</fullName>
    </recommendedName>
</protein>
<proteinExistence type="predicted"/>
<accession>A0A3A4QYT9</accession>
<name>A0A3A4QYT9_9BACT</name>
<dbReference type="EMBL" id="QZJZ01000056">
    <property type="protein sequence ID" value="RJP59055.1"/>
    <property type="molecule type" value="Genomic_DNA"/>
</dbReference>
<dbReference type="Pfam" id="PF23343">
    <property type="entry name" value="REP_ORF2-G2P"/>
    <property type="match status" value="1"/>
</dbReference>
<evidence type="ECO:0000313" key="2">
    <source>
        <dbReference type="EMBL" id="RJP59055.1"/>
    </source>
</evidence>
<sequence length="293" mass="34509">MKIIVEAQGTLLKVSQKLDVPYREQRRTSTRGAIKGFSAKSRIRLLQLVARLRIIKKLHPTFLTLTYGKTFPDCQTAKKHLWNFIKRLRRRSPEVFSCIWRLELQDRNAPHFHLIIFNMPFIHKATIQKLWAECVSEQYWDYSAEEVRYPFTRIEAIRNHKKLCCYVSKYIAKKDDASPEGDASSCGFNNEPYLSAQKITGRLWGVINKAMLPFAKISQVVIDYDKKWYREFQDMCRQIWNGIEDDSGFHLYTSNPYSVTYILSKRFVEKFKIPIVSEVHESLRILPCEPCPF</sequence>
<evidence type="ECO:0000259" key="1">
    <source>
        <dbReference type="Pfam" id="PF23343"/>
    </source>
</evidence>
<gene>
    <name evidence="2" type="ORF">C4541_06930</name>
</gene>
<feature type="domain" description="Replication-associated protein ORF2/G2P" evidence="1">
    <location>
        <begin position="61"/>
        <end position="174"/>
    </location>
</feature>
<dbReference type="InterPro" id="IPR056906">
    <property type="entry name" value="ORF2/G2P_dom"/>
</dbReference>
<evidence type="ECO:0000313" key="3">
    <source>
        <dbReference type="Proteomes" id="UP000266426"/>
    </source>
</evidence>